<keyword evidence="2" id="KW-1185">Reference proteome</keyword>
<accession>A0ACD1FW17</accession>
<evidence type="ECO:0000313" key="2">
    <source>
        <dbReference type="Proteomes" id="UP000249057"/>
    </source>
</evidence>
<dbReference type="EMBL" id="KZ825393">
    <property type="protein sequence ID" value="RAH41130.1"/>
    <property type="molecule type" value="Genomic_DNA"/>
</dbReference>
<name>A0ACD1FW17_9EURO</name>
<protein>
    <submittedName>
        <fullName evidence="1">Uncharacterized protein</fullName>
    </submittedName>
</protein>
<gene>
    <name evidence="1" type="ORF">BO95DRAFT_507333</name>
</gene>
<reference evidence="1" key="1">
    <citation type="submission" date="2018-02" db="EMBL/GenBank/DDBJ databases">
        <title>The genomes of Aspergillus section Nigri reveals drivers in fungal speciation.</title>
        <authorList>
            <consortium name="DOE Joint Genome Institute"/>
            <person name="Vesth T.C."/>
            <person name="Nybo J."/>
            <person name="Theobald S."/>
            <person name="Brandl J."/>
            <person name="Frisvad J.C."/>
            <person name="Nielsen K.F."/>
            <person name="Lyhne E.K."/>
            <person name="Kogle M.E."/>
            <person name="Kuo A."/>
            <person name="Riley R."/>
            <person name="Clum A."/>
            <person name="Nolan M."/>
            <person name="Lipzen A."/>
            <person name="Salamov A."/>
            <person name="Henrissat B."/>
            <person name="Wiebenga A."/>
            <person name="De vries R.P."/>
            <person name="Grigoriev I.V."/>
            <person name="Mortensen U.H."/>
            <person name="Andersen M.R."/>
            <person name="Baker S.E."/>
        </authorList>
    </citation>
    <scope>NUCLEOTIDE SEQUENCE</scope>
    <source>
        <strain evidence="1">CBS 621.78</strain>
    </source>
</reference>
<sequence length="490" mass="56290">MSPTRSAAKGELAGFHAGLNPRLAQDLLQKHKWGVALTALLRALQGMKLRPRYPGPQESTDFTGGYAFGVIPPAGTRTLQGECWLLDQAYAERIAEVVGGDDGDGDDDDDGRNARIKRRIMWDSRQAFDHWLTSSPATDQKTENAFFHISGRPKSGKSQLIREIFFQKPSDEIRQRLQLEWCSSPAKKKKKKEKKLVMGCASFYDYSEEFGPDGLKTMMRGILWALIQADEQLAPLLFPLRYEYEEDEEPETKPRRPSRSKVLKKLARAATPRRCWKKKKNKRRPQQGKDDDDEAKGEEEIEHRATPKALPLPTWPLFSLEDSELFVAWNRLSASNKIWADRKIFLLLDGINRFDEGEHGQMLTALKDWVRARPGHVKICITSRGEAAFQEALESQPGFTLHDANFLDQLWYTRHRLTTSCYSRLPYTTDFTPAERVRIEYDLVRLAGGNDQKLCTMVRLLEQAFRERIPKDWIYLRLEHITGRPGQCLQ</sequence>
<organism evidence="1 2">
    <name type="scientific">Aspergillus brunneoviolaceus CBS 621.78</name>
    <dbReference type="NCBI Taxonomy" id="1450534"/>
    <lineage>
        <taxon>Eukaryota</taxon>
        <taxon>Fungi</taxon>
        <taxon>Dikarya</taxon>
        <taxon>Ascomycota</taxon>
        <taxon>Pezizomycotina</taxon>
        <taxon>Eurotiomycetes</taxon>
        <taxon>Eurotiomycetidae</taxon>
        <taxon>Eurotiales</taxon>
        <taxon>Aspergillaceae</taxon>
        <taxon>Aspergillus</taxon>
        <taxon>Aspergillus subgen. Circumdati</taxon>
    </lineage>
</organism>
<evidence type="ECO:0000313" key="1">
    <source>
        <dbReference type="EMBL" id="RAH41130.1"/>
    </source>
</evidence>
<dbReference type="Proteomes" id="UP000249057">
    <property type="component" value="Unassembled WGS sequence"/>
</dbReference>
<proteinExistence type="predicted"/>